<accession>M3JF81</accession>
<organism evidence="9 10">
    <name type="scientific">Candida maltosa (strain Xu316)</name>
    <name type="common">Yeast</name>
    <dbReference type="NCBI Taxonomy" id="1245528"/>
    <lineage>
        <taxon>Eukaryota</taxon>
        <taxon>Fungi</taxon>
        <taxon>Dikarya</taxon>
        <taxon>Ascomycota</taxon>
        <taxon>Saccharomycotina</taxon>
        <taxon>Pichiomycetes</taxon>
        <taxon>Debaryomycetaceae</taxon>
        <taxon>Candida/Lodderomyces clade</taxon>
        <taxon>Candida</taxon>
    </lineage>
</organism>
<dbReference type="GO" id="GO:0016020">
    <property type="term" value="C:membrane"/>
    <property type="evidence" value="ECO:0007669"/>
    <property type="project" value="UniProtKB-SubCell"/>
</dbReference>
<dbReference type="Pfam" id="PF00083">
    <property type="entry name" value="Sugar_tr"/>
    <property type="match status" value="1"/>
</dbReference>
<sequence length="374" mass="40915">MSQDGVALITRFLCGIGAGSSLIISPILINELAPHNHRGLLGSLMQLAVSIGIFFAQVVSYFYSNDQQWRVIFIVAGVVGLIQFGGLFSVPESPKWIVTNKGDSTEATHILESLRTDHSTVNYEIEHWQQLSRNTTVPTETSSLLSLESAASFEASSISTKDFMFDGKYRNQLIAVSLLMVGQQLAGVNAITYYGVNMLNDLFEYKHPGGAGNLVLALSCLFSSVNVLSSMVVAPLIDRVGRRPLILTSTVSCAVFTAILAIGIKHKFDITVVTACLGFIFSWGIGLGPIPFLMISEFTPHDVVATAQSIGTVMNWTSNMLLAMFFPMLNGILGSGYIFWLFTVTCALFSIGFYYNLPETKGFKHSNDVWENFK</sequence>
<dbReference type="HOGENOM" id="CLU_001265_30_5_1"/>
<evidence type="ECO:0000259" key="8">
    <source>
        <dbReference type="PROSITE" id="PS50850"/>
    </source>
</evidence>
<dbReference type="PRINTS" id="PR00171">
    <property type="entry name" value="SUGRTRNSPORT"/>
</dbReference>
<dbReference type="InterPro" id="IPR003663">
    <property type="entry name" value="Sugar/inositol_transpt"/>
</dbReference>
<feature type="transmembrane region" description="Helical" evidence="7">
    <location>
        <begin position="337"/>
        <end position="357"/>
    </location>
</feature>
<evidence type="ECO:0000256" key="2">
    <source>
        <dbReference type="ARBA" id="ARBA00010992"/>
    </source>
</evidence>
<keyword evidence="3" id="KW-0813">Transport</keyword>
<gene>
    <name evidence="9" type="ORF">G210_0036</name>
</gene>
<evidence type="ECO:0000256" key="5">
    <source>
        <dbReference type="ARBA" id="ARBA00022989"/>
    </source>
</evidence>
<comment type="similarity">
    <text evidence="2">Belongs to the major facilitator superfamily. Sugar transporter (TC 2.A.1.1) family.</text>
</comment>
<comment type="subcellular location">
    <subcellularLocation>
        <location evidence="1">Membrane</location>
        <topology evidence="1">Multi-pass membrane protein</topology>
    </subcellularLocation>
</comment>
<dbReference type="PROSITE" id="PS00216">
    <property type="entry name" value="SUGAR_TRANSPORT_1"/>
    <property type="match status" value="1"/>
</dbReference>
<comment type="caution">
    <text evidence="9">The sequence shown here is derived from an EMBL/GenBank/DDBJ whole genome shotgun (WGS) entry which is preliminary data.</text>
</comment>
<proteinExistence type="inferred from homology"/>
<keyword evidence="6 7" id="KW-0472">Membrane</keyword>
<evidence type="ECO:0000313" key="10">
    <source>
        <dbReference type="Proteomes" id="UP000011777"/>
    </source>
</evidence>
<dbReference type="PROSITE" id="PS00217">
    <property type="entry name" value="SUGAR_TRANSPORT_2"/>
    <property type="match status" value="1"/>
</dbReference>
<protein>
    <recommendedName>
        <fullName evidence="8">Major facilitator superfamily (MFS) profile domain-containing protein</fullName>
    </recommendedName>
</protein>
<feature type="transmembrane region" description="Helical" evidence="7">
    <location>
        <begin position="41"/>
        <end position="63"/>
    </location>
</feature>
<feature type="transmembrane region" description="Helical" evidence="7">
    <location>
        <begin position="305"/>
        <end position="325"/>
    </location>
</feature>
<evidence type="ECO:0000256" key="7">
    <source>
        <dbReference type="SAM" id="Phobius"/>
    </source>
</evidence>
<dbReference type="eggNOG" id="KOG0569">
    <property type="taxonomic scope" value="Eukaryota"/>
</dbReference>
<feature type="transmembrane region" description="Helical" evidence="7">
    <location>
        <begin position="6"/>
        <end position="29"/>
    </location>
</feature>
<dbReference type="SUPFAM" id="SSF103473">
    <property type="entry name" value="MFS general substrate transporter"/>
    <property type="match status" value="1"/>
</dbReference>
<feature type="transmembrane region" description="Helical" evidence="7">
    <location>
        <begin position="244"/>
        <end position="264"/>
    </location>
</feature>
<dbReference type="AlphaFoldDB" id="M3JF81"/>
<keyword evidence="4 7" id="KW-0812">Transmembrane</keyword>
<dbReference type="OrthoDB" id="4540492at2759"/>
<evidence type="ECO:0000256" key="6">
    <source>
        <dbReference type="ARBA" id="ARBA00023136"/>
    </source>
</evidence>
<dbReference type="InterPro" id="IPR020846">
    <property type="entry name" value="MFS_dom"/>
</dbReference>
<evidence type="ECO:0000256" key="3">
    <source>
        <dbReference type="ARBA" id="ARBA00022448"/>
    </source>
</evidence>
<keyword evidence="10" id="KW-1185">Reference proteome</keyword>
<dbReference type="PANTHER" id="PTHR23503:SF8">
    <property type="entry name" value="FACILITATED GLUCOSE TRANSPORTER PROTEIN 1"/>
    <property type="match status" value="1"/>
</dbReference>
<keyword evidence="5 7" id="KW-1133">Transmembrane helix</keyword>
<dbReference type="STRING" id="1245528.M3JF81"/>
<dbReference type="InterPro" id="IPR005828">
    <property type="entry name" value="MFS_sugar_transport-like"/>
</dbReference>
<dbReference type="InterPro" id="IPR005829">
    <property type="entry name" value="Sugar_transporter_CS"/>
</dbReference>
<dbReference type="InterPro" id="IPR045263">
    <property type="entry name" value="GLUT"/>
</dbReference>
<dbReference type="PANTHER" id="PTHR23503">
    <property type="entry name" value="SOLUTE CARRIER FAMILY 2"/>
    <property type="match status" value="1"/>
</dbReference>
<dbReference type="InterPro" id="IPR036259">
    <property type="entry name" value="MFS_trans_sf"/>
</dbReference>
<name>M3JF81_CANMX</name>
<evidence type="ECO:0000313" key="9">
    <source>
        <dbReference type="EMBL" id="EMG50898.1"/>
    </source>
</evidence>
<evidence type="ECO:0000256" key="4">
    <source>
        <dbReference type="ARBA" id="ARBA00022692"/>
    </source>
</evidence>
<dbReference type="EMBL" id="AOGT01000090">
    <property type="protein sequence ID" value="EMG50898.1"/>
    <property type="molecule type" value="Genomic_DNA"/>
</dbReference>
<feature type="transmembrane region" description="Helical" evidence="7">
    <location>
        <begin position="214"/>
        <end position="237"/>
    </location>
</feature>
<feature type="transmembrane region" description="Helical" evidence="7">
    <location>
        <begin position="173"/>
        <end position="194"/>
    </location>
</feature>
<feature type="transmembrane region" description="Helical" evidence="7">
    <location>
        <begin position="270"/>
        <end position="293"/>
    </location>
</feature>
<reference evidence="9 10" key="1">
    <citation type="submission" date="2013-02" db="EMBL/GenBank/DDBJ databases">
        <title>Genome sequence of Candida maltosa Xu316, a potential industrial strain for xylitol and ethanol production.</title>
        <authorList>
            <person name="Yu J."/>
            <person name="Wang Q."/>
            <person name="Geng X."/>
            <person name="Bao W."/>
            <person name="He P."/>
            <person name="Cai J."/>
        </authorList>
    </citation>
    <scope>NUCLEOTIDE SEQUENCE [LARGE SCALE GENOMIC DNA]</scope>
    <source>
        <strain evidence="10">Xu316</strain>
    </source>
</reference>
<dbReference type="OMA" id="SYRWRWI"/>
<feature type="transmembrane region" description="Helical" evidence="7">
    <location>
        <begin position="69"/>
        <end position="90"/>
    </location>
</feature>
<dbReference type="Proteomes" id="UP000011777">
    <property type="component" value="Unassembled WGS sequence"/>
</dbReference>
<dbReference type="GO" id="GO:0015149">
    <property type="term" value="F:hexose transmembrane transporter activity"/>
    <property type="evidence" value="ECO:0007669"/>
    <property type="project" value="TreeGrafter"/>
</dbReference>
<dbReference type="PROSITE" id="PS50850">
    <property type="entry name" value="MFS"/>
    <property type="match status" value="1"/>
</dbReference>
<dbReference type="Gene3D" id="1.20.1250.20">
    <property type="entry name" value="MFS general substrate transporter like domains"/>
    <property type="match status" value="1"/>
</dbReference>
<evidence type="ECO:0000256" key="1">
    <source>
        <dbReference type="ARBA" id="ARBA00004141"/>
    </source>
</evidence>
<feature type="domain" description="Major facilitator superfamily (MFS) profile" evidence="8">
    <location>
        <begin position="1"/>
        <end position="361"/>
    </location>
</feature>